<dbReference type="CDD" id="cd00105">
    <property type="entry name" value="KH-I"/>
    <property type="match status" value="1"/>
</dbReference>
<dbReference type="AlphaFoldDB" id="A0A813GP79"/>
<evidence type="ECO:0000256" key="2">
    <source>
        <dbReference type="SAM" id="MobiDB-lite"/>
    </source>
</evidence>
<reference evidence="4" key="1">
    <citation type="submission" date="2021-02" db="EMBL/GenBank/DDBJ databases">
        <authorList>
            <person name="Dougan E. K."/>
            <person name="Rhodes N."/>
            <person name="Thang M."/>
            <person name="Chan C."/>
        </authorList>
    </citation>
    <scope>NUCLEOTIDE SEQUENCE</scope>
</reference>
<gene>
    <name evidence="4" type="ORF">PGLA2088_LOCUS759</name>
</gene>
<feature type="non-terminal residue" evidence="4">
    <location>
        <position position="240"/>
    </location>
</feature>
<feature type="domain" description="K Homology" evidence="3">
    <location>
        <begin position="112"/>
        <end position="187"/>
    </location>
</feature>
<dbReference type="InterPro" id="IPR004088">
    <property type="entry name" value="KH_dom_type_1"/>
</dbReference>
<feature type="non-terminal residue" evidence="4">
    <location>
        <position position="1"/>
    </location>
</feature>
<dbReference type="GO" id="GO:0003723">
    <property type="term" value="F:RNA binding"/>
    <property type="evidence" value="ECO:0007669"/>
    <property type="project" value="UniProtKB-UniRule"/>
</dbReference>
<dbReference type="InterPro" id="IPR036612">
    <property type="entry name" value="KH_dom_type_1_sf"/>
</dbReference>
<dbReference type="EMBL" id="CAJNNW010000544">
    <property type="protein sequence ID" value="CAE8628937.1"/>
    <property type="molecule type" value="Genomic_DNA"/>
</dbReference>
<dbReference type="SUPFAM" id="SSF54791">
    <property type="entry name" value="Eukaryotic type KH-domain (KH-domain type I)"/>
    <property type="match status" value="1"/>
</dbReference>
<evidence type="ECO:0000313" key="4">
    <source>
        <dbReference type="EMBL" id="CAE8628937.1"/>
    </source>
</evidence>
<evidence type="ECO:0000256" key="1">
    <source>
        <dbReference type="PROSITE-ProRule" id="PRU00117"/>
    </source>
</evidence>
<dbReference type="Proteomes" id="UP000626109">
    <property type="component" value="Unassembled WGS sequence"/>
</dbReference>
<feature type="region of interest" description="Disordered" evidence="2">
    <location>
        <begin position="189"/>
        <end position="240"/>
    </location>
</feature>
<evidence type="ECO:0000259" key="3">
    <source>
        <dbReference type="SMART" id="SM00322"/>
    </source>
</evidence>
<comment type="caution">
    <text evidence="4">The sequence shown here is derived from an EMBL/GenBank/DDBJ whole genome shotgun (WGS) entry which is preliminary data.</text>
</comment>
<feature type="compositionally biased region" description="Basic and acidic residues" evidence="2">
    <location>
        <begin position="190"/>
        <end position="214"/>
    </location>
</feature>
<feature type="compositionally biased region" description="Acidic residues" evidence="2">
    <location>
        <begin position="21"/>
        <end position="33"/>
    </location>
</feature>
<accession>A0A813GP79</accession>
<feature type="region of interest" description="Disordered" evidence="2">
    <location>
        <begin position="1"/>
        <end position="58"/>
    </location>
</feature>
<name>A0A813GP79_POLGL</name>
<proteinExistence type="predicted"/>
<protein>
    <recommendedName>
        <fullName evidence="3">K Homology domain-containing protein</fullName>
    </recommendedName>
</protein>
<dbReference type="PROSITE" id="PS50084">
    <property type="entry name" value="KH_TYPE_1"/>
    <property type="match status" value="1"/>
</dbReference>
<dbReference type="Gene3D" id="3.30.1370.10">
    <property type="entry name" value="K Homology domain, type 1"/>
    <property type="match status" value="1"/>
</dbReference>
<dbReference type="Pfam" id="PF00013">
    <property type="entry name" value="KH_1"/>
    <property type="match status" value="1"/>
</dbReference>
<dbReference type="InterPro" id="IPR004087">
    <property type="entry name" value="KH_dom"/>
</dbReference>
<dbReference type="SMART" id="SM00322">
    <property type="entry name" value="KH"/>
    <property type="match status" value="1"/>
</dbReference>
<organism evidence="4 5">
    <name type="scientific">Polarella glacialis</name>
    <name type="common">Dinoflagellate</name>
    <dbReference type="NCBI Taxonomy" id="89957"/>
    <lineage>
        <taxon>Eukaryota</taxon>
        <taxon>Sar</taxon>
        <taxon>Alveolata</taxon>
        <taxon>Dinophyceae</taxon>
        <taxon>Suessiales</taxon>
        <taxon>Suessiaceae</taxon>
        <taxon>Polarella</taxon>
    </lineage>
</organism>
<evidence type="ECO:0000313" key="5">
    <source>
        <dbReference type="Proteomes" id="UP000626109"/>
    </source>
</evidence>
<keyword evidence="1" id="KW-0694">RNA-binding</keyword>
<sequence length="240" mass="24420">AIKPENLTLESAGGGRSSDRDDGDDDDDDDENFMMDIDVGSESTQAAGAPGGNSKYAKCDPNELAAAMLQAELCGDDEELASLNAELAARQAAGGSAGRIGTGGGGAPRGGPSITERVEVPFEVVGSIIGAGGESIKWLSAESGARLTFEQEEDQEPGVISLSRICLVRGPAEAVAKAKQLLQDAIGDAMAERQDRGRRDKGGKGKGKGKDKGQRKGTPANSKSDEVGGGAAGDEAGICK</sequence>